<dbReference type="AlphaFoldDB" id="A0A0P1MV73"/>
<dbReference type="InterPro" id="IPR006311">
    <property type="entry name" value="TAT_signal"/>
</dbReference>
<keyword evidence="3" id="KW-1185">Reference proteome</keyword>
<dbReference type="InterPro" id="IPR020471">
    <property type="entry name" value="AKR"/>
</dbReference>
<proteinExistence type="predicted"/>
<dbReference type="PANTHER" id="PTHR43312">
    <property type="entry name" value="D-THREO-ALDOSE 1-DEHYDROGENASE"/>
    <property type="match status" value="1"/>
</dbReference>
<dbReference type="Proteomes" id="UP000199197">
    <property type="component" value="Unassembled WGS sequence"/>
</dbReference>
<dbReference type="InterPro" id="IPR036812">
    <property type="entry name" value="NAD(P)_OxRdtase_dom_sf"/>
</dbReference>
<evidence type="ECO:0000313" key="2">
    <source>
        <dbReference type="EMBL" id="CUS99430.1"/>
    </source>
</evidence>
<dbReference type="InterPro" id="IPR023210">
    <property type="entry name" value="NADP_OxRdtase_dom"/>
</dbReference>
<dbReference type="Gene3D" id="3.20.20.100">
    <property type="entry name" value="NADP-dependent oxidoreductase domain"/>
    <property type="match status" value="1"/>
</dbReference>
<dbReference type="OrthoDB" id="9773828at2"/>
<dbReference type="InterPro" id="IPR053135">
    <property type="entry name" value="AKR2_Oxidoreductase"/>
</dbReference>
<dbReference type="SUPFAM" id="SSF51430">
    <property type="entry name" value="NAD(P)-linked oxidoreductase"/>
    <property type="match status" value="1"/>
</dbReference>
<sequence>MNRDRKKISRREFIKKTGATIIGAGLFGLSKSEKEIEKRKLGKTGLNVTILGLGCAQIGSMRNFKESIKIIETAIELGINYIDTASTYGDAEEKVGEVMKTRRKEVILATKTLQRDKDDAWQEINTSIERLKTDYVDLLQIHSVNTMYELDKITSKNGSLYAVLRAKEEGLCKHIGITGHRNPEVIKEALNRFDFEAVLVPLSSVDKLANDFGDVIFPIAKKKNIGVIAMKVLSDGRVTDYVPESLRYVFSLPISTAIVGMKTLSELKQNVEIARNFTPMTEQEMQNLIQKTRKYANTSILWWKRG</sequence>
<reference evidence="3" key="1">
    <citation type="submission" date="2015-11" db="EMBL/GenBank/DDBJ databases">
        <authorList>
            <person name="Varghese N."/>
        </authorList>
    </citation>
    <scope>NUCLEOTIDE SEQUENCE [LARGE SCALE GENOMIC DNA]</scope>
    <source>
        <strain evidence="3">JGI-23</strain>
    </source>
</reference>
<dbReference type="PROSITE" id="PS51318">
    <property type="entry name" value="TAT"/>
    <property type="match status" value="1"/>
</dbReference>
<name>A0A0P1MV73_9BACT</name>
<organism evidence="2 3">
    <name type="scientific">Candidatus Chryseopegocella kryptomonas</name>
    <dbReference type="NCBI Taxonomy" id="1633643"/>
    <lineage>
        <taxon>Bacteria</taxon>
        <taxon>Pseudomonadati</taxon>
        <taxon>Candidatus Kryptoniota</taxon>
        <taxon>Candidatus Chryseopegocella</taxon>
    </lineage>
</organism>
<dbReference type="PRINTS" id="PR00069">
    <property type="entry name" value="ALDKETRDTASE"/>
</dbReference>
<dbReference type="EMBL" id="CZVW01000005">
    <property type="protein sequence ID" value="CUS99430.1"/>
    <property type="molecule type" value="Genomic_DNA"/>
</dbReference>
<dbReference type="CDD" id="cd19100">
    <property type="entry name" value="AKR_unchar"/>
    <property type="match status" value="1"/>
</dbReference>
<dbReference type="RefSeq" id="WP_092348504.1">
    <property type="nucleotide sequence ID" value="NZ_CZVW01000005.1"/>
</dbReference>
<evidence type="ECO:0000313" key="3">
    <source>
        <dbReference type="Proteomes" id="UP000199197"/>
    </source>
</evidence>
<dbReference type="Pfam" id="PF00248">
    <property type="entry name" value="Aldo_ket_red"/>
    <property type="match status" value="1"/>
</dbReference>
<evidence type="ECO:0000259" key="1">
    <source>
        <dbReference type="Pfam" id="PF00248"/>
    </source>
</evidence>
<gene>
    <name evidence="2" type="ORF">JGI23_00671</name>
</gene>
<accession>A0A0P1MV73</accession>
<feature type="domain" description="NADP-dependent oxidoreductase" evidence="1">
    <location>
        <begin position="51"/>
        <end position="239"/>
    </location>
</feature>
<dbReference type="PANTHER" id="PTHR43312:SF1">
    <property type="entry name" value="NADP-DEPENDENT OXIDOREDUCTASE DOMAIN-CONTAINING PROTEIN"/>
    <property type="match status" value="1"/>
</dbReference>
<dbReference type="GO" id="GO:0016491">
    <property type="term" value="F:oxidoreductase activity"/>
    <property type="evidence" value="ECO:0007669"/>
    <property type="project" value="InterPro"/>
</dbReference>
<protein>
    <recommendedName>
        <fullName evidence="1">NADP-dependent oxidoreductase domain-containing protein</fullName>
    </recommendedName>
</protein>